<comment type="caution">
    <text evidence="5">The sequence shown here is derived from an EMBL/GenBank/DDBJ whole genome shotgun (WGS) entry which is preliminary data.</text>
</comment>
<feature type="transmembrane region" description="Helical" evidence="3">
    <location>
        <begin position="96"/>
        <end position="116"/>
    </location>
</feature>
<proteinExistence type="inferred from homology"/>
<dbReference type="InterPro" id="IPR000620">
    <property type="entry name" value="EamA_dom"/>
</dbReference>
<feature type="transmembrane region" description="Helical" evidence="3">
    <location>
        <begin position="37"/>
        <end position="54"/>
    </location>
</feature>
<feature type="transmembrane region" description="Helical" evidence="3">
    <location>
        <begin position="243"/>
        <end position="262"/>
    </location>
</feature>
<keyword evidence="3" id="KW-1133">Transmembrane helix</keyword>
<dbReference type="RefSeq" id="WP_381537864.1">
    <property type="nucleotide sequence ID" value="NZ_JBHUGI010000027.1"/>
</dbReference>
<feature type="domain" description="EamA" evidence="4">
    <location>
        <begin position="4"/>
        <end position="139"/>
    </location>
</feature>
<accession>A0ABW4SHY7</accession>
<dbReference type="Proteomes" id="UP001597218">
    <property type="component" value="Unassembled WGS sequence"/>
</dbReference>
<comment type="similarity">
    <text evidence="2">Belongs to the EamA transporter family.</text>
</comment>
<evidence type="ECO:0000313" key="5">
    <source>
        <dbReference type="EMBL" id="MFD1928480.1"/>
    </source>
</evidence>
<comment type="subcellular location">
    <subcellularLocation>
        <location evidence="1">Endomembrane system</location>
        <topology evidence="1">Multi-pass membrane protein</topology>
    </subcellularLocation>
</comment>
<feature type="domain" description="EamA" evidence="4">
    <location>
        <begin position="151"/>
        <end position="285"/>
    </location>
</feature>
<evidence type="ECO:0000256" key="2">
    <source>
        <dbReference type="ARBA" id="ARBA00007362"/>
    </source>
</evidence>
<dbReference type="InterPro" id="IPR037185">
    <property type="entry name" value="EmrE-like"/>
</dbReference>
<feature type="transmembrane region" description="Helical" evidence="3">
    <location>
        <begin position="152"/>
        <end position="170"/>
    </location>
</feature>
<keyword evidence="3" id="KW-0812">Transmembrane</keyword>
<evidence type="ECO:0000259" key="4">
    <source>
        <dbReference type="Pfam" id="PF00892"/>
    </source>
</evidence>
<dbReference type="Pfam" id="PF00892">
    <property type="entry name" value="EamA"/>
    <property type="match status" value="2"/>
</dbReference>
<keyword evidence="6" id="KW-1185">Reference proteome</keyword>
<gene>
    <name evidence="5" type="ORF">ACFSFY_10505</name>
</gene>
<dbReference type="EMBL" id="JBHUGI010000027">
    <property type="protein sequence ID" value="MFD1928480.1"/>
    <property type="molecule type" value="Genomic_DNA"/>
</dbReference>
<keyword evidence="3" id="KW-0472">Membrane</keyword>
<evidence type="ECO:0000256" key="1">
    <source>
        <dbReference type="ARBA" id="ARBA00004127"/>
    </source>
</evidence>
<dbReference type="InterPro" id="IPR052756">
    <property type="entry name" value="Alkyne_AA_exporter"/>
</dbReference>
<dbReference type="PANTHER" id="PTHR12715">
    <property type="entry name" value="TRANSPORTER, DRUG/METABOLITE EXPORTER FAMILY"/>
    <property type="match status" value="1"/>
</dbReference>
<dbReference type="SUPFAM" id="SSF103481">
    <property type="entry name" value="Multidrug resistance efflux transporter EmrE"/>
    <property type="match status" value="2"/>
</dbReference>
<feature type="transmembrane region" description="Helical" evidence="3">
    <location>
        <begin position="268"/>
        <end position="289"/>
    </location>
</feature>
<evidence type="ECO:0000256" key="3">
    <source>
        <dbReference type="SAM" id="Phobius"/>
    </source>
</evidence>
<feature type="transmembrane region" description="Helical" evidence="3">
    <location>
        <begin position="182"/>
        <end position="200"/>
    </location>
</feature>
<evidence type="ECO:0000313" key="6">
    <source>
        <dbReference type="Proteomes" id="UP001597218"/>
    </source>
</evidence>
<dbReference type="PANTHER" id="PTHR12715:SF4">
    <property type="entry name" value="EAMA DOMAIN-CONTAINING PROTEIN"/>
    <property type="match status" value="1"/>
</dbReference>
<feature type="transmembrane region" description="Helical" evidence="3">
    <location>
        <begin position="66"/>
        <end position="84"/>
    </location>
</feature>
<reference evidence="6" key="1">
    <citation type="journal article" date="2019" name="Int. J. Syst. Evol. Microbiol.">
        <title>The Global Catalogue of Microorganisms (GCM) 10K type strain sequencing project: providing services to taxonomists for standard genome sequencing and annotation.</title>
        <authorList>
            <consortium name="The Broad Institute Genomics Platform"/>
            <consortium name="The Broad Institute Genome Sequencing Center for Infectious Disease"/>
            <person name="Wu L."/>
            <person name="Ma J."/>
        </authorList>
    </citation>
    <scope>NUCLEOTIDE SEQUENCE [LARGE SCALE GENOMIC DNA]</scope>
    <source>
        <strain evidence="6">CGMCC 4.7177</strain>
    </source>
</reference>
<sequence length="302" mass="32578">MNRKAFILALFTVIIWGSGFAAIRASLIGGYAPGHLVLTRFLIASSVFVIYALWPGTNFRLPRKEDLVQIILLGWIGISVYHLGVTFGEETISAGTAGMLIGSSPIFTALIAVIVLKERLSSLEWFGMLIGIIGILLITIGSEGASFTISKGALLVLMASVATSLFFVFQKPLLIKYTPIELTAYFTWAGTLPFFIYSPGLLEGIQGASLEANLSAVYMGIFPAAVAYVTWATALSMGATGPVASMLYFEPVVAILIAWIWLKEFPSILSIIGGIVAILGVVIVSWIGSRYRLKKDREMGLL</sequence>
<protein>
    <submittedName>
        <fullName evidence="5">DMT family transporter</fullName>
    </submittedName>
</protein>
<organism evidence="5 6">
    <name type="scientific">Sporosarcina siberiensis</name>
    <dbReference type="NCBI Taxonomy" id="1365606"/>
    <lineage>
        <taxon>Bacteria</taxon>
        <taxon>Bacillati</taxon>
        <taxon>Bacillota</taxon>
        <taxon>Bacilli</taxon>
        <taxon>Bacillales</taxon>
        <taxon>Caryophanaceae</taxon>
        <taxon>Sporosarcina</taxon>
    </lineage>
</organism>
<name>A0ABW4SHY7_9BACL</name>
<feature type="transmembrane region" description="Helical" evidence="3">
    <location>
        <begin position="123"/>
        <end position="140"/>
    </location>
</feature>
<feature type="transmembrane region" description="Helical" evidence="3">
    <location>
        <begin position="212"/>
        <end position="231"/>
    </location>
</feature>